<evidence type="ECO:0000313" key="2">
    <source>
        <dbReference type="EMBL" id="MCT9809666.1"/>
    </source>
</evidence>
<feature type="transmembrane region" description="Helical" evidence="1">
    <location>
        <begin position="357"/>
        <end position="373"/>
    </location>
</feature>
<feature type="transmembrane region" description="Helical" evidence="1">
    <location>
        <begin position="219"/>
        <end position="239"/>
    </location>
</feature>
<proteinExistence type="predicted"/>
<protein>
    <recommendedName>
        <fullName evidence="4">Oligosaccharide repeat unit polymerase</fullName>
    </recommendedName>
</protein>
<comment type="caution">
    <text evidence="2">The sequence shown here is derived from an EMBL/GenBank/DDBJ whole genome shotgun (WGS) entry which is preliminary data.</text>
</comment>
<keyword evidence="3" id="KW-1185">Reference proteome</keyword>
<sequence length="395" mass="43230">MELYSSVWHLISALLVFLGGASIAVIIGKRFSASTSRSMTIYCWHTLLCMVYCWYALTYGGDAISYFKQAEIGGLEFSFGTAGVDYLTAIFVQGLGLSLLGGFLVFNIFGTIGLQAFDACLRIATHGKNGNLKKLATLIVFLPSVSFWSSAIGKDSLSFMAASLALWASLSLGRRWWLMVFSVTVMLLARPHIAAMMVMAWAFAVLVSSKLSLGKRASLAIVSSIAVAIILPFALRYAGVGETIDAANLAEYVEQRQSYNTEGGGGVDIASMSLPMKLITYMFRPFIFEVNSVFTLAAAIDNLILLYLFIMGSKSVFLRKKSGLGESRSFMLAYSLLAWITLSMTTANLGIALRQKWMFAPILIFLLISVMGIRNRKKSKAPNFSSEVPDHHMSK</sequence>
<feature type="transmembrane region" description="Helical" evidence="1">
    <location>
        <begin position="135"/>
        <end position="153"/>
    </location>
</feature>
<feature type="transmembrane region" description="Helical" evidence="1">
    <location>
        <begin position="286"/>
        <end position="310"/>
    </location>
</feature>
<keyword evidence="1" id="KW-0472">Membrane</keyword>
<feature type="transmembrane region" description="Helical" evidence="1">
    <location>
        <begin position="86"/>
        <end position="114"/>
    </location>
</feature>
<reference evidence="2 3" key="1">
    <citation type="submission" date="2022-09" db="EMBL/GenBank/DDBJ databases">
        <title>Draft genome of isolate Be4.</title>
        <authorList>
            <person name="Sanchez-Castro I."/>
            <person name="Martinez-Rodriguez P."/>
            <person name="Descostes M."/>
            <person name="Merroun M."/>
        </authorList>
    </citation>
    <scope>NUCLEOTIDE SEQUENCE [LARGE SCALE GENOMIC DNA]</scope>
    <source>
        <strain evidence="2 3">Be4</strain>
    </source>
</reference>
<evidence type="ECO:0000313" key="3">
    <source>
        <dbReference type="Proteomes" id="UP001525968"/>
    </source>
</evidence>
<dbReference type="Proteomes" id="UP001525968">
    <property type="component" value="Unassembled WGS sequence"/>
</dbReference>
<feature type="transmembrane region" description="Helical" evidence="1">
    <location>
        <begin position="176"/>
        <end position="207"/>
    </location>
</feature>
<organism evidence="2 3">
    <name type="scientific">Acidovorax bellezanensis</name>
    <dbReference type="NCBI Taxonomy" id="2976702"/>
    <lineage>
        <taxon>Bacteria</taxon>
        <taxon>Pseudomonadati</taxon>
        <taxon>Pseudomonadota</taxon>
        <taxon>Betaproteobacteria</taxon>
        <taxon>Burkholderiales</taxon>
        <taxon>Comamonadaceae</taxon>
        <taxon>Acidovorax</taxon>
    </lineage>
</organism>
<feature type="transmembrane region" description="Helical" evidence="1">
    <location>
        <begin position="331"/>
        <end position="351"/>
    </location>
</feature>
<feature type="transmembrane region" description="Helical" evidence="1">
    <location>
        <begin position="6"/>
        <end position="27"/>
    </location>
</feature>
<evidence type="ECO:0000256" key="1">
    <source>
        <dbReference type="SAM" id="Phobius"/>
    </source>
</evidence>
<accession>A0ABT2PGV5</accession>
<evidence type="ECO:0008006" key="4">
    <source>
        <dbReference type="Google" id="ProtNLM"/>
    </source>
</evidence>
<dbReference type="EMBL" id="JAODYH010000002">
    <property type="protein sequence ID" value="MCT9809666.1"/>
    <property type="molecule type" value="Genomic_DNA"/>
</dbReference>
<name>A0ABT2PGV5_9BURK</name>
<keyword evidence="1" id="KW-1133">Transmembrane helix</keyword>
<feature type="transmembrane region" description="Helical" evidence="1">
    <location>
        <begin position="39"/>
        <end position="57"/>
    </location>
</feature>
<keyword evidence="1" id="KW-0812">Transmembrane</keyword>
<dbReference type="RefSeq" id="WP_261498596.1">
    <property type="nucleotide sequence ID" value="NZ_JAODYH010000002.1"/>
</dbReference>
<gene>
    <name evidence="2" type="ORF">N0K08_03405</name>
</gene>